<dbReference type="GO" id="GO:0005615">
    <property type="term" value="C:extracellular space"/>
    <property type="evidence" value="ECO:0007669"/>
    <property type="project" value="InterPro"/>
</dbReference>
<dbReference type="Pfam" id="PF07678">
    <property type="entry name" value="TED_complement"/>
    <property type="match status" value="1"/>
</dbReference>
<keyword evidence="1" id="KW-1133">Transmembrane helix</keyword>
<evidence type="ECO:0000256" key="2">
    <source>
        <dbReference type="SAM" id="SignalP"/>
    </source>
</evidence>
<feature type="transmembrane region" description="Helical" evidence="1">
    <location>
        <begin position="1559"/>
        <end position="1576"/>
    </location>
</feature>
<dbReference type="Proteomes" id="UP000663879">
    <property type="component" value="Unassembled WGS sequence"/>
</dbReference>
<dbReference type="InterPro" id="IPR008930">
    <property type="entry name" value="Terpenoid_cyclase/PrenylTrfase"/>
</dbReference>
<feature type="domain" description="Alpha-macroglobulin receptor-binding" evidence="5">
    <location>
        <begin position="1432"/>
        <end position="1522"/>
    </location>
</feature>
<name>A0A813NIH4_9BILA</name>
<dbReference type="Pfam" id="PF07677">
    <property type="entry name" value="A2M_recep"/>
    <property type="match status" value="1"/>
</dbReference>
<dbReference type="InterPro" id="IPR009048">
    <property type="entry name" value="A-macroglobulin_rcpt-bd"/>
</dbReference>
<dbReference type="GO" id="GO:0004866">
    <property type="term" value="F:endopeptidase inhibitor activity"/>
    <property type="evidence" value="ECO:0007669"/>
    <property type="project" value="InterPro"/>
</dbReference>
<dbReference type="Gene3D" id="2.60.40.2950">
    <property type="match status" value="1"/>
</dbReference>
<evidence type="ECO:0000313" key="6">
    <source>
        <dbReference type="EMBL" id="CAF0736138.1"/>
    </source>
</evidence>
<keyword evidence="2" id="KW-0732">Signal</keyword>
<dbReference type="PANTHER" id="PTHR11412">
    <property type="entry name" value="MACROGLOBULIN / COMPLEMENT"/>
    <property type="match status" value="1"/>
</dbReference>
<dbReference type="InterPro" id="IPR036595">
    <property type="entry name" value="A-macroglobulin_rcpt-bd_sf"/>
</dbReference>
<keyword evidence="7" id="KW-1185">Reference proteome</keyword>
<dbReference type="SUPFAM" id="SSF48239">
    <property type="entry name" value="Terpenoid cyclases/Protein prenyltransferases"/>
    <property type="match status" value="1"/>
</dbReference>
<dbReference type="Gene3D" id="1.50.10.20">
    <property type="match status" value="1"/>
</dbReference>
<feature type="signal peptide" evidence="2">
    <location>
        <begin position="1"/>
        <end position="21"/>
    </location>
</feature>
<sequence>MLKRSLIAILICLFLNRHVSAQNSIVATPEYSIREPSYIIVAPRVIRPAEKIRISCTIMNKNWQNLMVKALIFTDEQEIVSGIQELLPNVPNTIAMTMPNNVRQGNYYLRVEGKLPTGEKTFSDQKKIIFEQKAVSIIVQLERPDYRHESIIRFRCIPIYPDLSSYLGTLDAFIYAPTGIILKRWENVQTNAGVVSLSYVINDAPPPGKYSVKCAVMGYEATKQFELYEFYQWKYEVNVSMPHYFLTTSPGVAGVVVANYTTGRAVFGKCRIRAIVKPVEVDIHDLEGYPYLEKYIEQFNGVIDFFFSMSELLAISGQSSLNELEVFVEAQVEDPYFNDLSNGSFITTLYDPKIKLKFLGDQPKAFKPKMQYTTYVAVAQQDGTPLPINRIRNSYVRLRVEMTGGSSFSNQTFLPIDPSTSIVKYTFTPDINTQYISVIASFVENDIEDPQSVITERGIRYKSPTNSYIYVSSSTVNPQVGDYMIFTVKVSQPVDLVYYHIISSSRIIFTDVLKMNNKQKTFDVGLTREMVPSAHIVAYYIKYDGELVADSYNFHVNASSIQNKVNMTINRRKDFTGDTIEILAYASPQSFVGFAALDESIVRLYNGGNIITELMLYDELYSFDKNANTSVYQTWNAELGFAADRIFYPSQSYAYDALSTFSYSGLVVFTDLPIFDSLNQSYANCNQTGLLPCLDGTSCYSPQQRCDGVCQCQRDCSDESKCPKKEEFFRPLHERFQPKIERLYQLSWLWKDSFTLPDGRVQFRAEVSKDIANYVVGAFAMSRLSGFGVLKIPGRISTTRQFYIQVEMPPESRLGEQIGIRVDAFNFQPNRIEGLIILHPSDDYKFVNVEKDGLVSSFAPRLTSGEHHVLLIIQPGQSRRIHIPIVATRSGTIEVKIEALSGANRDTYIGSMDVYYEGVTNVYHTPYLLSLVNMPRMISEFEIVTNQTFILPLQQIWSYIPGSPRARVSITGDVCGPFFYLGLDTFISSVNFLKKSFAPIESGIFSFGVMLNNLMYMRQGHGGRNFNLDNVIKVIDWLNHEYQRILICYERHGSFNQYGVPNTDSIWVTSWAITVIKEGVDPVWEQYGLFIDPELLNNTVIWLISHQNPINGSWGEIGPVYDRKFDSNVTKDWDGNDIQLNLTLTAQCLIALKVNSDIRGYAAKIISNSINKARMYLEQHFTKITDAFERSIVTYALHLTNSPIKDLAFQVLNSTKHKNDFGIYWSNWEIPRMKTYWPSKNPRQNWKPESNHEGHAVAATAYALLTHILRAEQHNKYEIMTWLQTQRNNIGGMSSTYDTLLAHKALVLYAISTGDTIQNYNMNINFTSSSSNDLDVNYVTINDSNIIEMQEYDIQNVWGNLLVDGQGTGYALVQLRVEYNVEYPWLIRKPPYEAFNMTVQTRLYGRNFSHIDYDVCLSWLPQNSKILNSNRSGHAQFEIQIPTGYRIEERWLKTLIGVLRNLGDAENAPGPSLNFLFDFLDLDPICFTFTLERYIPVANLSRYYEMKVYEFHEPGNANRSMYYLRDIFGLDICEVCGSYQCPYCPYYAFALRSIQINPIVLLFGITTSFLFSLNFIKIS</sequence>
<evidence type="ECO:0000259" key="3">
    <source>
        <dbReference type="SMART" id="SM01359"/>
    </source>
</evidence>
<evidence type="ECO:0000259" key="4">
    <source>
        <dbReference type="SMART" id="SM01360"/>
    </source>
</evidence>
<evidence type="ECO:0000256" key="1">
    <source>
        <dbReference type="SAM" id="Phobius"/>
    </source>
</evidence>
<dbReference type="InterPro" id="IPR050473">
    <property type="entry name" value="A2M/Complement_sys"/>
</dbReference>
<dbReference type="InterPro" id="IPR011625">
    <property type="entry name" value="A2M_N_BRD"/>
</dbReference>
<dbReference type="SMART" id="SM01360">
    <property type="entry name" value="A2M"/>
    <property type="match status" value="1"/>
</dbReference>
<keyword evidence="1" id="KW-0472">Membrane</keyword>
<dbReference type="Gene3D" id="2.60.40.1930">
    <property type="match status" value="2"/>
</dbReference>
<feature type="domain" description="Alpha-2-macroglobulin" evidence="4">
    <location>
        <begin position="747"/>
        <end position="838"/>
    </location>
</feature>
<dbReference type="Gene3D" id="2.60.40.690">
    <property type="entry name" value="Alpha-macroglobulin, receptor-binding domain"/>
    <property type="match status" value="1"/>
</dbReference>
<feature type="domain" description="Alpha-2-macroglobulin bait region" evidence="3">
    <location>
        <begin position="469"/>
        <end position="604"/>
    </location>
</feature>
<gene>
    <name evidence="6" type="ORF">OXX778_LOCUS3134</name>
</gene>
<accession>A0A813NIH4</accession>
<dbReference type="InterPro" id="IPR013783">
    <property type="entry name" value="Ig-like_fold"/>
</dbReference>
<feature type="chain" id="PRO_5032339163" evidence="2">
    <location>
        <begin position="22"/>
        <end position="1579"/>
    </location>
</feature>
<dbReference type="SMART" id="SM01361">
    <property type="entry name" value="A2M_recep"/>
    <property type="match status" value="1"/>
</dbReference>
<reference evidence="6" key="1">
    <citation type="submission" date="2021-02" db="EMBL/GenBank/DDBJ databases">
        <authorList>
            <person name="Nowell W R."/>
        </authorList>
    </citation>
    <scope>NUCLEOTIDE SEQUENCE</scope>
    <source>
        <strain evidence="6">Ploen Becks lab</strain>
    </source>
</reference>
<organism evidence="6 7">
    <name type="scientific">Brachionus calyciflorus</name>
    <dbReference type="NCBI Taxonomy" id="104777"/>
    <lineage>
        <taxon>Eukaryota</taxon>
        <taxon>Metazoa</taxon>
        <taxon>Spiralia</taxon>
        <taxon>Gnathifera</taxon>
        <taxon>Rotifera</taxon>
        <taxon>Eurotatoria</taxon>
        <taxon>Monogononta</taxon>
        <taxon>Pseudotrocha</taxon>
        <taxon>Ploima</taxon>
        <taxon>Brachionidae</taxon>
        <taxon>Brachionus</taxon>
    </lineage>
</organism>
<dbReference type="OrthoDB" id="6359008at2759"/>
<dbReference type="EMBL" id="CAJNOC010000267">
    <property type="protein sequence ID" value="CAF0736138.1"/>
    <property type="molecule type" value="Genomic_DNA"/>
</dbReference>
<dbReference type="Gene3D" id="2.60.40.10">
    <property type="entry name" value="Immunoglobulins"/>
    <property type="match status" value="2"/>
</dbReference>
<dbReference type="PANTHER" id="PTHR11412:SF146">
    <property type="entry name" value="CD109 ANTIGEN"/>
    <property type="match status" value="1"/>
</dbReference>
<dbReference type="SMART" id="SM01359">
    <property type="entry name" value="A2M_N_2"/>
    <property type="match status" value="1"/>
</dbReference>
<dbReference type="InterPro" id="IPR001599">
    <property type="entry name" value="Macroglobln_a2"/>
</dbReference>
<proteinExistence type="predicted"/>
<comment type="caution">
    <text evidence="6">The sequence shown here is derived from an EMBL/GenBank/DDBJ whole genome shotgun (WGS) entry which is preliminary data.</text>
</comment>
<keyword evidence="1" id="KW-0812">Transmembrane</keyword>
<dbReference type="Pfam" id="PF07703">
    <property type="entry name" value="A2M_BRD"/>
    <property type="match status" value="1"/>
</dbReference>
<dbReference type="InterPro" id="IPR011626">
    <property type="entry name" value="Alpha-macroglobulin_TED"/>
</dbReference>
<evidence type="ECO:0000259" key="5">
    <source>
        <dbReference type="SMART" id="SM01361"/>
    </source>
</evidence>
<dbReference type="Pfam" id="PF00207">
    <property type="entry name" value="A2M"/>
    <property type="match status" value="1"/>
</dbReference>
<dbReference type="SUPFAM" id="SSF49410">
    <property type="entry name" value="Alpha-macroglobulin receptor domain"/>
    <property type="match status" value="1"/>
</dbReference>
<evidence type="ECO:0000313" key="7">
    <source>
        <dbReference type="Proteomes" id="UP000663879"/>
    </source>
</evidence>
<protein>
    <submittedName>
        <fullName evidence="6">Uncharacterized protein</fullName>
    </submittedName>
</protein>